<reference evidence="4 5" key="1">
    <citation type="submission" date="2018-10" db="EMBL/GenBank/DDBJ databases">
        <title>Fifty Aureobasidium pullulans genomes reveal a recombining polyextremotolerant generalist.</title>
        <authorList>
            <person name="Gostincar C."/>
            <person name="Turk M."/>
            <person name="Zajc J."/>
            <person name="Gunde-Cimerman N."/>
        </authorList>
    </citation>
    <scope>NUCLEOTIDE SEQUENCE [LARGE SCALE GENOMIC DNA]</scope>
    <source>
        <strain evidence="4 5">EXF-11900</strain>
    </source>
</reference>
<dbReference type="GO" id="GO:0000774">
    <property type="term" value="F:adenyl-nucleotide exchange factor activity"/>
    <property type="evidence" value="ECO:0007669"/>
    <property type="project" value="TreeGrafter"/>
</dbReference>
<name>A0A4V6T7P2_AURPU</name>
<dbReference type="Proteomes" id="UP000304951">
    <property type="component" value="Unassembled WGS sequence"/>
</dbReference>
<dbReference type="SUPFAM" id="SSF63491">
    <property type="entry name" value="BAG domain"/>
    <property type="match status" value="1"/>
</dbReference>
<protein>
    <recommendedName>
        <fullName evidence="3">BAG domain-containing protein</fullName>
    </recommendedName>
</protein>
<dbReference type="GO" id="GO:0005829">
    <property type="term" value="C:cytosol"/>
    <property type="evidence" value="ECO:0007669"/>
    <property type="project" value="TreeGrafter"/>
</dbReference>
<keyword evidence="1" id="KW-0143">Chaperone</keyword>
<dbReference type="InterPro" id="IPR039773">
    <property type="entry name" value="BAG_chaperone_regulator"/>
</dbReference>
<proteinExistence type="predicted"/>
<dbReference type="AlphaFoldDB" id="A0A4V6T7P2"/>
<dbReference type="InterPro" id="IPR029071">
    <property type="entry name" value="Ubiquitin-like_domsf"/>
</dbReference>
<feature type="compositionally biased region" description="Polar residues" evidence="2">
    <location>
        <begin position="282"/>
        <end position="297"/>
    </location>
</feature>
<dbReference type="EMBL" id="QZAF01000046">
    <property type="protein sequence ID" value="THV75103.1"/>
    <property type="molecule type" value="Genomic_DNA"/>
</dbReference>
<dbReference type="Pfam" id="PF02179">
    <property type="entry name" value="BAG"/>
    <property type="match status" value="1"/>
</dbReference>
<gene>
    <name evidence="4" type="ORF">D6D28_02067</name>
</gene>
<evidence type="ECO:0000256" key="2">
    <source>
        <dbReference type="SAM" id="MobiDB-lite"/>
    </source>
</evidence>
<dbReference type="PANTHER" id="PTHR12329">
    <property type="entry name" value="BCL2-ASSOCIATED ATHANOGENE"/>
    <property type="match status" value="1"/>
</dbReference>
<organism evidence="4 5">
    <name type="scientific">Aureobasidium pullulans</name>
    <name type="common">Black yeast</name>
    <name type="synonym">Pullularia pullulans</name>
    <dbReference type="NCBI Taxonomy" id="5580"/>
    <lineage>
        <taxon>Eukaryota</taxon>
        <taxon>Fungi</taxon>
        <taxon>Dikarya</taxon>
        <taxon>Ascomycota</taxon>
        <taxon>Pezizomycotina</taxon>
        <taxon>Dothideomycetes</taxon>
        <taxon>Dothideomycetidae</taxon>
        <taxon>Dothideales</taxon>
        <taxon>Saccotheciaceae</taxon>
        <taxon>Aureobasidium</taxon>
    </lineage>
</organism>
<feature type="compositionally biased region" description="Basic residues" evidence="2">
    <location>
        <begin position="262"/>
        <end position="280"/>
    </location>
</feature>
<comment type="caution">
    <text evidence="4">The sequence shown here is derived from an EMBL/GenBank/DDBJ whole genome shotgun (WGS) entry which is preliminary data.</text>
</comment>
<dbReference type="GO" id="GO:0051087">
    <property type="term" value="F:protein-folding chaperone binding"/>
    <property type="evidence" value="ECO:0007669"/>
    <property type="project" value="InterPro"/>
</dbReference>
<dbReference type="GO" id="GO:0005634">
    <property type="term" value="C:nucleus"/>
    <property type="evidence" value="ECO:0007669"/>
    <property type="project" value="TreeGrafter"/>
</dbReference>
<sequence length="393" mass="43733">MSQLATACSSWYVRRPLVLLRCVTESSDDDRTFKQDHRLECLDNIRQAFSSASTTLEKLTTQPIQPANTSTDLWQRAHFWFSQQDSSVLAALTLTAIALIMSWSSRFGSWSGRFSPFGRSGGSAQVKDSDYSYITSDDLKNAEQREASPTPSGPPRDTDVLVLKSKRISYPVHFPAYTIERGELKIGSVREQAAKKTGADARRIKLFFRGKNMKEDANSCRTEGLRHNSEIMCVVGDNVPESMSSSDSEAEDASVDGGDVPKRKRNRNKNKKKKSKKSKKSATPSGTPLNDTSRTQSPRPPPAPVTPMDKLNAVNSTLQTLLPQCVQFLANPPPEQAKREFEHKRLSETVLAQVLLKLDAVETEGEPEARARRKELVREAQNVLNSLDDSMKS</sequence>
<feature type="region of interest" description="Disordered" evidence="2">
    <location>
        <begin position="238"/>
        <end position="309"/>
    </location>
</feature>
<dbReference type="PANTHER" id="PTHR12329:SF16">
    <property type="entry name" value="BAG FAMILY MOLECULAR CHAPERONE REGULATOR 1"/>
    <property type="match status" value="1"/>
</dbReference>
<dbReference type="GO" id="GO:0016020">
    <property type="term" value="C:membrane"/>
    <property type="evidence" value="ECO:0007669"/>
    <property type="project" value="TreeGrafter"/>
</dbReference>
<evidence type="ECO:0000256" key="1">
    <source>
        <dbReference type="ARBA" id="ARBA00023186"/>
    </source>
</evidence>
<dbReference type="SMART" id="SM00264">
    <property type="entry name" value="BAG"/>
    <property type="match status" value="1"/>
</dbReference>
<dbReference type="Gene3D" id="3.10.20.90">
    <property type="entry name" value="Phosphatidylinositol 3-kinase Catalytic Subunit, Chain A, domain 1"/>
    <property type="match status" value="1"/>
</dbReference>
<feature type="region of interest" description="Disordered" evidence="2">
    <location>
        <begin position="140"/>
        <end position="159"/>
    </location>
</feature>
<dbReference type="GO" id="GO:0050821">
    <property type="term" value="P:protein stabilization"/>
    <property type="evidence" value="ECO:0007669"/>
    <property type="project" value="TreeGrafter"/>
</dbReference>
<dbReference type="Gene3D" id="1.20.58.120">
    <property type="entry name" value="BAG domain"/>
    <property type="match status" value="1"/>
</dbReference>
<dbReference type="PROSITE" id="PS51035">
    <property type="entry name" value="BAG"/>
    <property type="match status" value="1"/>
</dbReference>
<evidence type="ECO:0000259" key="3">
    <source>
        <dbReference type="PROSITE" id="PS51035"/>
    </source>
</evidence>
<accession>A0A4V6T7P2</accession>
<dbReference type="InterPro" id="IPR003103">
    <property type="entry name" value="BAG_domain"/>
</dbReference>
<dbReference type="InterPro" id="IPR036533">
    <property type="entry name" value="BAG_dom_sf"/>
</dbReference>
<feature type="domain" description="BAG" evidence="3">
    <location>
        <begin position="310"/>
        <end position="391"/>
    </location>
</feature>
<evidence type="ECO:0000313" key="4">
    <source>
        <dbReference type="EMBL" id="THV75103.1"/>
    </source>
</evidence>
<dbReference type="SUPFAM" id="SSF54236">
    <property type="entry name" value="Ubiquitin-like"/>
    <property type="match status" value="1"/>
</dbReference>
<evidence type="ECO:0000313" key="5">
    <source>
        <dbReference type="Proteomes" id="UP000304951"/>
    </source>
</evidence>